<evidence type="ECO:0008006" key="3">
    <source>
        <dbReference type="Google" id="ProtNLM"/>
    </source>
</evidence>
<sequence>MNQNTILTSVEEALVPSSNLIDGRTERDWLSFIADFASLINFYDASNQINGNWSPFLLKDPIIILASISKTNVTKKQALFLHSCSHIESLFQKDENNTTIGKLISSLFDQIFQLFVKLEHWIRFLLKSDQDFSLKKYILYQVEHIYSAQLWALLSLRKQLILNNIIAKVENFESSIFQNADATIWRQSKDKKPYWEILHLDPSFLKNKIPDFITALKKSGDQLFTFFTTIIQHAKVAFEKLKETRSHFPDTILMRTFIQLLMHHRNQLNEISQKHLDFYYTDILQQKIKNALPDSAFIAIALSKKDTSFLLPKGSLFDAGMDTQKKTIIFCSNENITLNPATIVSAKTIAAATIKNTSTKLYLENIATPSLLQKNESGKIEGWPLFGDTTPTITSSIPLGFALASPILFLKEGDRTIHVTLNFNEEGAITFLNSATYFLSTQKDWFSVPVSINESSTSTLAITLTITLNATQPAIEGFTKNPDGYDSQWPMLKIQFDSTNTGISIPILNAVQFDVTVQNITSLQLYNDFGALDTKKPFELFGPTPLLNSSFIIGSNEIFSKPLQSLQMDLTWDTLPKSFQTYYQEYNTYISNTLPTATQKQLVSDTSKSHGILQKIGTVLKAGVQIIKDVLKKAVNTIIALLKEIVQLLKDILGIIDPNATTPFNNTCFTVDFEILNNATWKKINIIKEGVAVAEDGTITPIPYSMNKYCVPPADSSSNLLFSTNNAAEKCELTTKSFFSYTALSSAFQSLVPSNQNTVQTTEDTTISKTETIATPFTVDPNIQNSSLVFTAESSSGFIKMILSGPNPYGFGSQIYPEIVANIALQNALLISKDPKNSKKLAAPAKLPFAPKLKTIAVNYSASQSYDLTKTEAFPLQFYTYSPFVNYLTYDTSATVPVYNYNVGDNKITSSQTSAGIPLVSSLYNYKGFLYIELKDVIAPSEINFYVELGRKEGNIPTDTKPDYFYLSTTGWQHLPLLSDGTNNLSCSGIITFNLPKDISNQTSLMDGKNYWICLATESDISNYPEITFLKTNGVLLTRSGSEDLLDTTEPKINSDSITKSHIAIPEIANIVQPFPSFGGKAMENDSIKNKRISNRLKTKDRIVSLTDYYSVIQQEFNDIYYSKAIYNNKEITVYVIKRCNNVNDYNAFAPMITICAEEKIQQYLETRTSAFTTITVSNFSFLTVTVNTSITVSNGYEFQGVQKAVENALKLFLSPWISTNSPQITIGENLNANDVIHFIRTIEGVNNVEKVTFNTTRFSPSGDLIAQTDLTLLSLDKNPELIITSNINHTINERD</sequence>
<name>A0ABU1YC60_9FLAO</name>
<dbReference type="EMBL" id="JAVDWQ010000010">
    <property type="protein sequence ID" value="MDR7211091.1"/>
    <property type="molecule type" value="Genomic_DNA"/>
</dbReference>
<dbReference type="Proteomes" id="UP001269081">
    <property type="component" value="Unassembled WGS sequence"/>
</dbReference>
<protein>
    <recommendedName>
        <fullName evidence="3">Baseplate protein J-like domain-containing protein</fullName>
    </recommendedName>
</protein>
<comment type="caution">
    <text evidence="1">The sequence shown here is derived from an EMBL/GenBank/DDBJ whole genome shotgun (WGS) entry which is preliminary data.</text>
</comment>
<evidence type="ECO:0000313" key="2">
    <source>
        <dbReference type="Proteomes" id="UP001269081"/>
    </source>
</evidence>
<evidence type="ECO:0000313" key="1">
    <source>
        <dbReference type="EMBL" id="MDR7211091.1"/>
    </source>
</evidence>
<accession>A0ABU1YC60</accession>
<reference evidence="1 2" key="1">
    <citation type="submission" date="2023-07" db="EMBL/GenBank/DDBJ databases">
        <title>Sorghum-associated microbial communities from plants grown in Nebraska, USA.</title>
        <authorList>
            <person name="Schachtman D."/>
        </authorList>
    </citation>
    <scope>NUCLEOTIDE SEQUENCE [LARGE SCALE GENOMIC DNA]</scope>
    <source>
        <strain evidence="1 2">4129</strain>
    </source>
</reference>
<proteinExistence type="predicted"/>
<gene>
    <name evidence="1" type="ORF">J2W48_003042</name>
</gene>
<organism evidence="1 2">
    <name type="scientific">Flavobacterium piscis</name>
    <dbReference type="NCBI Taxonomy" id="1114874"/>
    <lineage>
        <taxon>Bacteria</taxon>
        <taxon>Pseudomonadati</taxon>
        <taxon>Bacteroidota</taxon>
        <taxon>Flavobacteriia</taxon>
        <taxon>Flavobacteriales</taxon>
        <taxon>Flavobacteriaceae</taxon>
        <taxon>Flavobacterium</taxon>
    </lineage>
</organism>
<keyword evidence="2" id="KW-1185">Reference proteome</keyword>